<dbReference type="InterPro" id="IPR057122">
    <property type="entry name" value="TIM-barrel_NCTSP"/>
</dbReference>
<keyword evidence="5" id="KW-1185">Reference proteome</keyword>
<feature type="domain" description="DUF2460" evidence="1">
    <location>
        <begin position="571"/>
        <end position="773"/>
    </location>
</feature>
<evidence type="ECO:0000259" key="1">
    <source>
        <dbReference type="Pfam" id="PF09343"/>
    </source>
</evidence>
<evidence type="ECO:0000313" key="4">
    <source>
        <dbReference type="EMBL" id="GGA11126.1"/>
    </source>
</evidence>
<dbReference type="RefSeq" id="WP_188642746.1">
    <property type="nucleotide sequence ID" value="NZ_BMID01000001.1"/>
</dbReference>
<gene>
    <name evidence="4" type="ORF">GCM10010923_22180</name>
</gene>
<dbReference type="Pfam" id="PF09343">
    <property type="entry name" value="DUF2460"/>
    <property type="match status" value="1"/>
</dbReference>
<comment type="caution">
    <text evidence="4">The sequence shown here is derived from an EMBL/GenBank/DDBJ whole genome shotgun (WGS) entry which is preliminary data.</text>
</comment>
<evidence type="ECO:0000259" key="3">
    <source>
        <dbReference type="Pfam" id="PF23845"/>
    </source>
</evidence>
<evidence type="ECO:0008006" key="6">
    <source>
        <dbReference type="Google" id="ProtNLM"/>
    </source>
</evidence>
<proteinExistence type="predicted"/>
<dbReference type="Pfam" id="PF23844">
    <property type="entry name" value="NCTSP_N"/>
    <property type="match status" value="1"/>
</dbReference>
<protein>
    <recommendedName>
        <fullName evidence="6">TIGR02217 family protein</fullName>
    </recommendedName>
</protein>
<feature type="domain" description="Non-contractile tail sheath TIM barrel" evidence="3">
    <location>
        <begin position="209"/>
        <end position="556"/>
    </location>
</feature>
<dbReference type="EMBL" id="BMID01000001">
    <property type="protein sequence ID" value="GGA11126.1"/>
    <property type="molecule type" value="Genomic_DNA"/>
</dbReference>
<reference evidence="5" key="1">
    <citation type="journal article" date="2019" name="Int. J. Syst. Evol. Microbiol.">
        <title>The Global Catalogue of Microorganisms (GCM) 10K type strain sequencing project: providing services to taxonomists for standard genome sequencing and annotation.</title>
        <authorList>
            <consortium name="The Broad Institute Genomics Platform"/>
            <consortium name="The Broad Institute Genome Sequencing Center for Infectious Disease"/>
            <person name="Wu L."/>
            <person name="Ma J."/>
        </authorList>
    </citation>
    <scope>NUCLEOTIDE SEQUENCE [LARGE SCALE GENOMIC DNA]</scope>
    <source>
        <strain evidence="5">CGMCC 1.15297</strain>
    </source>
</reference>
<dbReference type="Proteomes" id="UP000603317">
    <property type="component" value="Unassembled WGS sequence"/>
</dbReference>
<feature type="domain" description="Non-contractile tail sheath N-terminal" evidence="2">
    <location>
        <begin position="17"/>
        <end position="204"/>
    </location>
</feature>
<name>A0ABQ1FG78_9SPHN</name>
<evidence type="ECO:0000259" key="2">
    <source>
        <dbReference type="Pfam" id="PF23844"/>
    </source>
</evidence>
<accession>A0ABQ1FG78</accession>
<organism evidence="4 5">
    <name type="scientific">Blastomonas marina</name>
    <dbReference type="NCBI Taxonomy" id="1867408"/>
    <lineage>
        <taxon>Bacteria</taxon>
        <taxon>Pseudomonadati</taxon>
        <taxon>Pseudomonadota</taxon>
        <taxon>Alphaproteobacteria</taxon>
        <taxon>Sphingomonadales</taxon>
        <taxon>Sphingomonadaceae</taxon>
        <taxon>Blastomonas</taxon>
    </lineage>
</organism>
<dbReference type="InterPro" id="IPR057102">
    <property type="entry name" value="NCTSP_N"/>
</dbReference>
<dbReference type="InterPro" id="IPR011740">
    <property type="entry name" value="DUF2460"/>
</dbReference>
<dbReference type="Pfam" id="PF23845">
    <property type="entry name" value="TIM-barrel_NCTSP"/>
    <property type="match status" value="1"/>
</dbReference>
<sequence length="776" mass="83621">MAYWLARARDGQETDSIARFDPRFWTVNFPRPMLACITTPAPGTLRVEATFRREGDLAGIIWASEDTLDHPLLAYDTVRDYAHSTLSFRWRSGGVVALDAVDGPTLTIEGRDATGNPRNWFVRLWNYAAGSPEDAVVTLPFSALAGGWAGDDPVHPAEIDRMFVSLVPPGYVEDSEAPLAAPIEGWAEMSGIAADGAHACLPIGDVHLPPHDTGCATGYDDAAGQAPARLVRQIEALGYRGKVIHYVGMSHYPRLAESGGAYLAGDLTAPIAGPAESWHREYFAALGEAGLPPIVSLSYELLADYCPAGWQQFALDGTPARTGWVPPSALISPANQQAMGWLQAVAARFVTLVEEAALPVAFQIGEPWWWVRADGHACVYDQAALDLYSAEGIMVSLPSLQATLYAPHLALLDRAGELLAQSTAALGQAVRDVANGPAELLLLAFTPSVLDASMPEQKRLNLPTGWAHPAFDRLQVEDYDWLTAGADGPRRAAYAEVDARLGYPLERQDYLAGFVLDPDDADAFWPRIDAALDEALERGVPSRFVWALPQIARDGYVRLPQPMEPEMRDFDDVSYPLALGRDATVSPEFSTTIAITASGHERRNALWSDALLHFDVGPGIRSEDELGTLLAFFRARHGPARGFRLRDPLDFSSNGMTDTPTAVDQLLGTGDGSATGFALIKQYGDPANEPQLRRITRPDPASLRVSVDGVETSDGWTLDGGTVVFDDAPADGAEIRAGFVFDVPVRFADDRLDIAGAAFAAGEAPSVGVVEIREAA</sequence>
<dbReference type="NCBIfam" id="TIGR02217">
    <property type="entry name" value="chp_TIGR02217"/>
    <property type="match status" value="1"/>
</dbReference>
<evidence type="ECO:0000313" key="5">
    <source>
        <dbReference type="Proteomes" id="UP000603317"/>
    </source>
</evidence>